<evidence type="ECO:0000313" key="2">
    <source>
        <dbReference type="EMBL" id="OGL42780.1"/>
    </source>
</evidence>
<gene>
    <name evidence="2" type="ORF">A2161_04260</name>
</gene>
<dbReference type="EMBL" id="MGDD01000306">
    <property type="protein sequence ID" value="OGL42780.1"/>
    <property type="molecule type" value="Genomic_DNA"/>
</dbReference>
<evidence type="ECO:0000313" key="3">
    <source>
        <dbReference type="Proteomes" id="UP000179266"/>
    </source>
</evidence>
<reference evidence="2 3" key="1">
    <citation type="journal article" date="2016" name="Nat. Commun.">
        <title>Thousands of microbial genomes shed light on interconnected biogeochemical processes in an aquifer system.</title>
        <authorList>
            <person name="Anantharaman K."/>
            <person name="Brown C.T."/>
            <person name="Hug L.A."/>
            <person name="Sharon I."/>
            <person name="Castelle C.J."/>
            <person name="Probst A.J."/>
            <person name="Thomas B.C."/>
            <person name="Singh A."/>
            <person name="Wilkins M.J."/>
            <person name="Karaoz U."/>
            <person name="Brodie E.L."/>
            <person name="Williams K.H."/>
            <person name="Hubbard S.S."/>
            <person name="Banfield J.F."/>
        </authorList>
    </citation>
    <scope>NUCLEOTIDE SEQUENCE [LARGE SCALE GENOMIC DNA]</scope>
</reference>
<organism evidence="2 3">
    <name type="scientific">Candidatus Schekmanbacteria bacterium RBG_13_48_7</name>
    <dbReference type="NCBI Taxonomy" id="1817878"/>
    <lineage>
        <taxon>Bacteria</taxon>
        <taxon>Candidatus Schekmaniibacteriota</taxon>
    </lineage>
</organism>
<feature type="coiled-coil region" evidence="1">
    <location>
        <begin position="276"/>
        <end position="303"/>
    </location>
</feature>
<protein>
    <submittedName>
        <fullName evidence="2">Uncharacterized protein</fullName>
    </submittedName>
</protein>
<dbReference type="AlphaFoldDB" id="A0A1F7RN78"/>
<accession>A0A1F7RN78</accession>
<comment type="caution">
    <text evidence="2">The sequence shown here is derived from an EMBL/GenBank/DDBJ whole genome shotgun (WGS) entry which is preliminary data.</text>
</comment>
<keyword evidence="1" id="KW-0175">Coiled coil</keyword>
<proteinExistence type="predicted"/>
<dbReference type="Proteomes" id="UP000179266">
    <property type="component" value="Unassembled WGS sequence"/>
</dbReference>
<name>A0A1F7RN78_9BACT</name>
<evidence type="ECO:0000256" key="1">
    <source>
        <dbReference type="SAM" id="Coils"/>
    </source>
</evidence>
<sequence length="322" mass="36451">MMREKKMLVMVVFMMSFLFLIYPLSCDAQESPLSPGDSAESVVSASSSTGRVLYRTTPESLLEVRITTAKSFLNMAVEAFQKGNKTLAKFYLNRSHQEFRKFSNLFPSSSLIKKIDSARTSLEKNHLKTAISNIRSAKNVLSNLNEFGDISVILKNLEESLNGLSQNNVSGAIEQIDMAEQNIISMFMSVPERNLQTEDLYKNITSVTKQGENPENDLNTLNSRLDFLYSASNLLSARNHIDKAMELNKKNKIKYTQKEIRFARNALYKVMQLCRSNDLKSVLKNLNESLTTAEKNSENDNAKFGEELNQLSIQIHNISFTE</sequence>